<dbReference type="CDD" id="cd10441">
    <property type="entry name" value="GIY-YIG_COG1833"/>
    <property type="match status" value="1"/>
</dbReference>
<accession>A0A382GKF9</accession>
<dbReference type="Pfam" id="PF01986">
    <property type="entry name" value="DUF123"/>
    <property type="match status" value="1"/>
</dbReference>
<dbReference type="InterPro" id="IPR005224">
    <property type="entry name" value="SfsA"/>
</dbReference>
<dbReference type="InterPro" id="IPR041465">
    <property type="entry name" value="SfsA_N"/>
</dbReference>
<dbReference type="Pfam" id="PF17746">
    <property type="entry name" value="SfsA_N"/>
    <property type="match status" value="1"/>
</dbReference>
<dbReference type="Gene3D" id="3.40.1350.60">
    <property type="match status" value="1"/>
</dbReference>
<evidence type="ECO:0000259" key="1">
    <source>
        <dbReference type="Pfam" id="PF03749"/>
    </source>
</evidence>
<dbReference type="PANTHER" id="PTHR30545">
    <property type="entry name" value="SUGAR FERMENTATION STIMULATION PROTEIN A"/>
    <property type="match status" value="1"/>
</dbReference>
<reference evidence="3" key="1">
    <citation type="submission" date="2018-05" db="EMBL/GenBank/DDBJ databases">
        <authorList>
            <person name="Lanie J.A."/>
            <person name="Ng W.-L."/>
            <person name="Kazmierczak K.M."/>
            <person name="Andrzejewski T.M."/>
            <person name="Davidsen T.M."/>
            <person name="Wayne K.J."/>
            <person name="Tettelin H."/>
            <person name="Glass J.I."/>
            <person name="Rusch D."/>
            <person name="Podicherti R."/>
            <person name="Tsui H.-C.T."/>
            <person name="Winkler M.E."/>
        </authorList>
    </citation>
    <scope>NUCLEOTIDE SEQUENCE</scope>
</reference>
<dbReference type="NCBIfam" id="TIGR00230">
    <property type="entry name" value="sfsA"/>
    <property type="match status" value="1"/>
</dbReference>
<dbReference type="CDD" id="cd22359">
    <property type="entry name" value="SfsA-like_bacterial"/>
    <property type="match status" value="1"/>
</dbReference>
<dbReference type="Gene3D" id="2.40.50.580">
    <property type="match status" value="1"/>
</dbReference>
<dbReference type="Pfam" id="PF03749">
    <property type="entry name" value="SfsA"/>
    <property type="match status" value="1"/>
</dbReference>
<evidence type="ECO:0008006" key="4">
    <source>
        <dbReference type="Google" id="ProtNLM"/>
    </source>
</evidence>
<dbReference type="InterPro" id="IPR002837">
    <property type="entry name" value="DUF123"/>
</dbReference>
<name>A0A382GKF9_9ZZZZ</name>
<sequence length="380" mass="43055">MEPPELVRENPIVAHFVERPNRFVIRCRIDCIGEIDAYMPNPGRLGELLIPGATMLLEKTDHSGKRKLSYTACAVYSEKSIVGLNTHRTNQIAKYLLQKKLIPGLEEANLVDEEVSIGRSRFDFLLEENGIDVLLEVKSVSLSRNGISMFPDAVTSRGTKHLRELAALGTSRLKHIILFVSQNFEDDFFMPDFHTDLAFSRTIVEVNKDVRIIPVAIKWNSSQILTDCVKTLHLPWEFITSRLGDTGSYLLSLEIPRARRITVGSLGTIMFKPGYYLYVGSGMGGLSARINRHLRRRKNLLWHVDFLRDISRKVKAYPVRTPCRLESALVSATSRVFESVVPGFGASDSKHVSHLFYSPTDPFLSRSLHELLGEFRFIRP</sequence>
<evidence type="ECO:0000259" key="2">
    <source>
        <dbReference type="Pfam" id="PF17746"/>
    </source>
</evidence>
<gene>
    <name evidence="3" type="ORF">METZ01_LOCUS228303</name>
</gene>
<evidence type="ECO:0000313" key="3">
    <source>
        <dbReference type="EMBL" id="SVB75449.1"/>
    </source>
</evidence>
<protein>
    <recommendedName>
        <fullName evidence="4">Sugar fermentation stimulation protein C-terminal domain-containing protein</fullName>
    </recommendedName>
</protein>
<dbReference type="EMBL" id="UINC01055964">
    <property type="protein sequence ID" value="SVB75449.1"/>
    <property type="molecule type" value="Genomic_DNA"/>
</dbReference>
<dbReference type="InterPro" id="IPR040452">
    <property type="entry name" value="SfsA_C"/>
</dbReference>
<feature type="domain" description="Sugar fermentation stimulation protein C-terminal" evidence="1">
    <location>
        <begin position="88"/>
        <end position="221"/>
    </location>
</feature>
<proteinExistence type="predicted"/>
<organism evidence="3">
    <name type="scientific">marine metagenome</name>
    <dbReference type="NCBI Taxonomy" id="408172"/>
    <lineage>
        <taxon>unclassified sequences</taxon>
        <taxon>metagenomes</taxon>
        <taxon>ecological metagenomes</taxon>
    </lineage>
</organism>
<dbReference type="PANTHER" id="PTHR30545:SF2">
    <property type="entry name" value="SUGAR FERMENTATION STIMULATION PROTEIN A"/>
    <property type="match status" value="1"/>
</dbReference>
<dbReference type="AlphaFoldDB" id="A0A382GKF9"/>
<dbReference type="GO" id="GO:0003677">
    <property type="term" value="F:DNA binding"/>
    <property type="evidence" value="ECO:0007669"/>
    <property type="project" value="InterPro"/>
</dbReference>
<feature type="domain" description="SfsA N-terminal OB" evidence="2">
    <location>
        <begin position="17"/>
        <end position="83"/>
    </location>
</feature>